<keyword evidence="4" id="KW-0493">Microtubule</keyword>
<evidence type="ECO:0000256" key="8">
    <source>
        <dbReference type="ARBA" id="ARBA00023212"/>
    </source>
</evidence>
<dbReference type="SUPFAM" id="SSF54648">
    <property type="entry name" value="DLC"/>
    <property type="match status" value="1"/>
</dbReference>
<comment type="subcellular location">
    <subcellularLocation>
        <location evidence="1">Cytoplasm</location>
        <location evidence="1">Cytoskeleton</location>
        <location evidence="1">Cilium axoneme</location>
    </subcellularLocation>
</comment>
<keyword evidence="3" id="KW-0963">Cytoplasm</keyword>
<dbReference type="FunFam" id="3.30.740.10:FF:000002">
    <property type="entry name" value="Dynein light chain"/>
    <property type="match status" value="1"/>
</dbReference>
<comment type="subunit">
    <text evidence="2">Consists of at least two heavy chains and a number of intermediate and light chains.</text>
</comment>
<evidence type="ECO:0000256" key="7">
    <source>
        <dbReference type="ARBA" id="ARBA00023175"/>
    </source>
</evidence>
<sequence>MPSKAVRVYVRFAEFLKQAANGAYYTDRLFKTLDADGSGSISADELLPLPPPEPLFKEWNLLNTDEKWNRYLGESVQMPDRLLSGDEEVGGSHPLQSLLSTRLLVHSRDPLWAEAVARDRESRLGRLLKLEREKHFMRMNKPALYSYSKQTTRGTGAGDYGFRARDDVKKTTKSIQVYLKDLNQSRRDLHNARVQLAALLKRSSRNAQRRAEAAVEKERVRLEEEARRAAVVRHRSNTVLSSMRFSQSELVIPEEDDELSEEESVNSVEIRRQQNIERKRCSEGSGSQRGTLACNIEFEIWGGVELRENRYERFGRVFDSENMAAKDIPSDLKKQMQRSLVKHTDMVGDSSGEVVDMIVGAIDKHSTPEGVNMEAASRLIKDSLDKQYGLTWHCVMGKGFSFDVTAQNGSMMYCFYQGDIAILVFKC</sequence>
<evidence type="ECO:0000256" key="9">
    <source>
        <dbReference type="ARBA" id="ARBA00023273"/>
    </source>
</evidence>
<dbReference type="InterPro" id="IPR001372">
    <property type="entry name" value="Dynein_light_chain_typ-1/2"/>
</dbReference>
<dbReference type="InterPro" id="IPR002048">
    <property type="entry name" value="EF_hand_dom"/>
</dbReference>
<dbReference type="PROSITE" id="PS50222">
    <property type="entry name" value="EF_HAND_2"/>
    <property type="match status" value="1"/>
</dbReference>
<proteinExistence type="predicted"/>
<evidence type="ECO:0000259" key="13">
    <source>
        <dbReference type="PROSITE" id="PS50222"/>
    </source>
</evidence>
<name>A0A7J6M6P1_PERCH</name>
<evidence type="ECO:0000256" key="2">
    <source>
        <dbReference type="ARBA" id="ARBA00011655"/>
    </source>
</evidence>
<keyword evidence="12" id="KW-0175">Coiled coil</keyword>
<keyword evidence="9" id="KW-0966">Cell projection</keyword>
<dbReference type="InterPro" id="IPR037177">
    <property type="entry name" value="DLC_sf"/>
</dbReference>
<evidence type="ECO:0000256" key="4">
    <source>
        <dbReference type="ARBA" id="ARBA00022701"/>
    </source>
</evidence>
<dbReference type="Gene3D" id="3.30.740.10">
    <property type="entry name" value="Protein Inhibitor Of Neuronal Nitric Oxide Synthase"/>
    <property type="match status" value="1"/>
</dbReference>
<protein>
    <recommendedName>
        <fullName evidence="11">Dynein axonemal light chain 4</fullName>
    </recommendedName>
</protein>
<dbReference type="SMART" id="SM01375">
    <property type="entry name" value="Dynein_light"/>
    <property type="match status" value="1"/>
</dbReference>
<keyword evidence="7" id="KW-0505">Motor protein</keyword>
<keyword evidence="8" id="KW-0206">Cytoskeleton</keyword>
<dbReference type="GO" id="GO:0030286">
    <property type="term" value="C:dynein complex"/>
    <property type="evidence" value="ECO:0007669"/>
    <property type="project" value="UniProtKB-KW"/>
</dbReference>
<gene>
    <name evidence="14" type="primary">DNAL4</name>
    <name evidence="14" type="ORF">FOL47_003708</name>
</gene>
<dbReference type="GO" id="GO:0007017">
    <property type="term" value="P:microtubule-based process"/>
    <property type="evidence" value="ECO:0007669"/>
    <property type="project" value="InterPro"/>
</dbReference>
<reference evidence="14 15" key="1">
    <citation type="submission" date="2020-04" db="EMBL/GenBank/DDBJ databases">
        <title>Perkinsus chesapeaki whole genome sequence.</title>
        <authorList>
            <person name="Bogema D.R."/>
        </authorList>
    </citation>
    <scope>NUCLEOTIDE SEQUENCE [LARGE SCALE GENOMIC DNA]</scope>
    <source>
        <strain evidence="14">ATCC PRA-425</strain>
    </source>
</reference>
<evidence type="ECO:0000313" key="15">
    <source>
        <dbReference type="Proteomes" id="UP000591131"/>
    </source>
</evidence>
<evidence type="ECO:0000256" key="1">
    <source>
        <dbReference type="ARBA" id="ARBA00004430"/>
    </source>
</evidence>
<evidence type="ECO:0000256" key="3">
    <source>
        <dbReference type="ARBA" id="ARBA00022490"/>
    </source>
</evidence>
<accession>A0A7J6M6P1</accession>
<feature type="coiled-coil region" evidence="12">
    <location>
        <begin position="182"/>
        <end position="228"/>
    </location>
</feature>
<evidence type="ECO:0000256" key="6">
    <source>
        <dbReference type="ARBA" id="ARBA00023069"/>
    </source>
</evidence>
<dbReference type="GO" id="GO:0005509">
    <property type="term" value="F:calcium ion binding"/>
    <property type="evidence" value="ECO:0007669"/>
    <property type="project" value="InterPro"/>
</dbReference>
<dbReference type="GO" id="GO:0005930">
    <property type="term" value="C:axoneme"/>
    <property type="evidence" value="ECO:0007669"/>
    <property type="project" value="UniProtKB-SubCell"/>
</dbReference>
<dbReference type="Proteomes" id="UP000591131">
    <property type="component" value="Unassembled WGS sequence"/>
</dbReference>
<comment type="function">
    <text evidence="10">Force generating protein of respiratory cilia. Produces force towards the minus ends of microtubules. Dynein has ATPase activity.</text>
</comment>
<evidence type="ECO:0000256" key="10">
    <source>
        <dbReference type="ARBA" id="ARBA00057688"/>
    </source>
</evidence>
<evidence type="ECO:0000256" key="5">
    <source>
        <dbReference type="ARBA" id="ARBA00023017"/>
    </source>
</evidence>
<comment type="caution">
    <text evidence="14">The sequence shown here is derived from an EMBL/GenBank/DDBJ whole genome shotgun (WGS) entry which is preliminary data.</text>
</comment>
<keyword evidence="5" id="KW-0243">Dynein</keyword>
<evidence type="ECO:0000313" key="14">
    <source>
        <dbReference type="EMBL" id="KAF4667174.1"/>
    </source>
</evidence>
<dbReference type="EMBL" id="JAAPAO010000217">
    <property type="protein sequence ID" value="KAF4667174.1"/>
    <property type="molecule type" value="Genomic_DNA"/>
</dbReference>
<dbReference type="InterPro" id="IPR018247">
    <property type="entry name" value="EF_Hand_1_Ca_BS"/>
</dbReference>
<keyword evidence="6" id="KW-0969">Cilium</keyword>
<dbReference type="PANTHER" id="PTHR11886:SF2">
    <property type="entry name" value="DYNEIN AXONEMAL LIGHT CHAIN 4"/>
    <property type="match status" value="1"/>
</dbReference>
<organism evidence="14 15">
    <name type="scientific">Perkinsus chesapeaki</name>
    <name type="common">Clam parasite</name>
    <name type="synonym">Perkinsus andrewsi</name>
    <dbReference type="NCBI Taxonomy" id="330153"/>
    <lineage>
        <taxon>Eukaryota</taxon>
        <taxon>Sar</taxon>
        <taxon>Alveolata</taxon>
        <taxon>Perkinsozoa</taxon>
        <taxon>Perkinsea</taxon>
        <taxon>Perkinsida</taxon>
        <taxon>Perkinsidae</taxon>
        <taxon>Perkinsus</taxon>
    </lineage>
</organism>
<dbReference type="Pfam" id="PF01221">
    <property type="entry name" value="Dynein_light"/>
    <property type="match status" value="1"/>
</dbReference>
<evidence type="ECO:0000256" key="11">
    <source>
        <dbReference type="ARBA" id="ARBA00069494"/>
    </source>
</evidence>
<feature type="domain" description="EF-hand" evidence="13">
    <location>
        <begin position="27"/>
        <end position="56"/>
    </location>
</feature>
<dbReference type="PROSITE" id="PS00018">
    <property type="entry name" value="EF_HAND_1"/>
    <property type="match status" value="1"/>
</dbReference>
<evidence type="ECO:0000256" key="12">
    <source>
        <dbReference type="SAM" id="Coils"/>
    </source>
</evidence>
<dbReference type="GO" id="GO:0005874">
    <property type="term" value="C:microtubule"/>
    <property type="evidence" value="ECO:0007669"/>
    <property type="project" value="UniProtKB-KW"/>
</dbReference>
<dbReference type="CDD" id="cd21453">
    <property type="entry name" value="DLC-like_DNAL4"/>
    <property type="match status" value="1"/>
</dbReference>
<dbReference type="PANTHER" id="PTHR11886">
    <property type="entry name" value="DYNEIN LIGHT CHAIN"/>
    <property type="match status" value="1"/>
</dbReference>
<dbReference type="OrthoDB" id="6506078at2759"/>
<dbReference type="AlphaFoldDB" id="A0A7J6M6P1"/>
<keyword evidence="15" id="KW-1185">Reference proteome</keyword>